<feature type="transmembrane region" description="Helical" evidence="1">
    <location>
        <begin position="222"/>
        <end position="242"/>
    </location>
</feature>
<organism evidence="2">
    <name type="scientific">viral metagenome</name>
    <dbReference type="NCBI Taxonomy" id="1070528"/>
    <lineage>
        <taxon>unclassified sequences</taxon>
        <taxon>metagenomes</taxon>
        <taxon>organismal metagenomes</taxon>
    </lineage>
</organism>
<evidence type="ECO:0000313" key="2">
    <source>
        <dbReference type="EMBL" id="QHU00314.1"/>
    </source>
</evidence>
<keyword evidence="1" id="KW-0472">Membrane</keyword>
<reference evidence="2" key="1">
    <citation type="journal article" date="2020" name="Nature">
        <title>Giant virus diversity and host interactions through global metagenomics.</title>
        <authorList>
            <person name="Schulz F."/>
            <person name="Roux S."/>
            <person name="Paez-Espino D."/>
            <person name="Jungbluth S."/>
            <person name="Walsh D.A."/>
            <person name="Denef V.J."/>
            <person name="McMahon K.D."/>
            <person name="Konstantinidis K.T."/>
            <person name="Eloe-Fadrosh E.A."/>
            <person name="Kyrpides N.C."/>
            <person name="Woyke T."/>
        </authorList>
    </citation>
    <scope>NUCLEOTIDE SEQUENCE</scope>
    <source>
        <strain evidence="2">GVMAG-M-3300025860-12</strain>
    </source>
</reference>
<sequence length="327" mass="39448">MLNILHISFHTGCHNELMYVGKQLDIKITYLEFIDGTKSKYNIGKERAEIYWNKHQDYFNTFDAIITSDTAPISRVFLQNGWNKKLIIWINNRFDYHDISTLDCDFPDKDYYNLIRMAIEKENVFIFGYTPFENYYCKHFKDIDIGNLIIKPTGNISNVYKFNNFSKIDNIENTFFIGTYHNDNIMINLTKIIESFKVSNYNGRFNGPLDLARFKAVIHIPYAWSNYAFFEAIYLGIIYFIPSKKFLFELKKDKDFFWSPPYRDELIELSEWYLPEHKNLLIYFDSWIDLNIKIFTLNYKKQKYILKQFSEKHNNDMLDKWRKIFFT</sequence>
<dbReference type="EMBL" id="MN740325">
    <property type="protein sequence ID" value="QHU00314.1"/>
    <property type="molecule type" value="Genomic_DNA"/>
</dbReference>
<evidence type="ECO:0008006" key="3">
    <source>
        <dbReference type="Google" id="ProtNLM"/>
    </source>
</evidence>
<accession>A0A6C0J9L8</accession>
<dbReference type="AlphaFoldDB" id="A0A6C0J9L8"/>
<keyword evidence="1" id="KW-0812">Transmembrane</keyword>
<name>A0A6C0J9L8_9ZZZZ</name>
<protein>
    <recommendedName>
        <fullName evidence="3">Glycosyltransferase</fullName>
    </recommendedName>
</protein>
<evidence type="ECO:0000256" key="1">
    <source>
        <dbReference type="SAM" id="Phobius"/>
    </source>
</evidence>
<proteinExistence type="predicted"/>
<keyword evidence="1" id="KW-1133">Transmembrane helix</keyword>